<dbReference type="AlphaFoldDB" id="A0AAW8FSU1"/>
<dbReference type="PANTHER" id="PTHR43433">
    <property type="entry name" value="HYDROLASE, ALPHA/BETA FOLD FAMILY PROTEIN"/>
    <property type="match status" value="1"/>
</dbReference>
<dbReference type="RefSeq" id="WP_306984785.1">
    <property type="nucleotide sequence ID" value="NZ_JAUSYQ010000002.1"/>
</dbReference>
<name>A0AAW8FSU1_9ACTN</name>
<dbReference type="GO" id="GO:0047570">
    <property type="term" value="F:3-oxoadipate enol-lactonase activity"/>
    <property type="evidence" value="ECO:0007669"/>
    <property type="project" value="UniProtKB-EC"/>
</dbReference>
<protein>
    <submittedName>
        <fullName evidence="1">3-oxoadipate enol-lactonase</fullName>
        <ecNumber evidence="1">3.1.1.24</ecNumber>
    </submittedName>
</protein>
<evidence type="ECO:0000313" key="1">
    <source>
        <dbReference type="EMBL" id="MDQ0912425.1"/>
    </source>
</evidence>
<dbReference type="InterPro" id="IPR029058">
    <property type="entry name" value="AB_hydrolase_fold"/>
</dbReference>
<sequence>MLSLETRRAVAELTKAVKDVGPLAHALAPPLHVAPADRRGLQRVLDRVTERLHVPPMRLTNRKNLSPFDRVVSARLALERLAAPLAATTTDEHSDEFDATVDSALALDFDSFCERDTVHAADGVALPGYAAGDTDAPGVVLASACGMPARLAEVWMRRLAVHNRVVTWESRGLFVDTGGGGGATDVATQVGDLFAVMDHFGLRRAHVVGLCGGAVLAVRAADARPERVGSLSLWHGDFELGEHAPKTSHQRNLQAFMAMAAENRVSASSVHAVLCRSMLTTVPPGLAHLVLYPYATPELLFRYCQLNGALMGADLATQLPRIEQPALVVTSVDDDTAHPDGSRYVAAALPHARLVVADSGDHLGLFRAGNAMLDLATRFITQGEP</sequence>
<keyword evidence="1" id="KW-0378">Hydrolase</keyword>
<dbReference type="EC" id="3.1.1.24" evidence="1"/>
<gene>
    <name evidence="1" type="ORF">QFZ22_008410</name>
</gene>
<accession>A0AAW8FSU1</accession>
<evidence type="ECO:0000313" key="2">
    <source>
        <dbReference type="Proteomes" id="UP001234216"/>
    </source>
</evidence>
<organism evidence="1 2">
    <name type="scientific">Streptomyces canus</name>
    <dbReference type="NCBI Taxonomy" id="58343"/>
    <lineage>
        <taxon>Bacteria</taxon>
        <taxon>Bacillati</taxon>
        <taxon>Actinomycetota</taxon>
        <taxon>Actinomycetes</taxon>
        <taxon>Kitasatosporales</taxon>
        <taxon>Streptomycetaceae</taxon>
        <taxon>Streptomyces</taxon>
        <taxon>Streptomyces aurantiacus group</taxon>
    </lineage>
</organism>
<dbReference type="Proteomes" id="UP001234216">
    <property type="component" value="Unassembled WGS sequence"/>
</dbReference>
<reference evidence="1" key="1">
    <citation type="submission" date="2023-07" db="EMBL/GenBank/DDBJ databases">
        <title>Comparative genomics of wheat-associated soil bacteria to identify genetic determinants of phenazine resistance.</title>
        <authorList>
            <person name="Mouncey N."/>
        </authorList>
    </citation>
    <scope>NUCLEOTIDE SEQUENCE</scope>
    <source>
        <strain evidence="1">V4I22</strain>
    </source>
</reference>
<dbReference type="SUPFAM" id="SSF53474">
    <property type="entry name" value="alpha/beta-Hydrolases"/>
    <property type="match status" value="1"/>
</dbReference>
<dbReference type="InterPro" id="IPR050471">
    <property type="entry name" value="AB_hydrolase"/>
</dbReference>
<proteinExistence type="predicted"/>
<dbReference type="Gene3D" id="3.40.50.1820">
    <property type="entry name" value="alpha/beta hydrolase"/>
    <property type="match status" value="1"/>
</dbReference>
<comment type="caution">
    <text evidence="1">The sequence shown here is derived from an EMBL/GenBank/DDBJ whole genome shotgun (WGS) entry which is preliminary data.</text>
</comment>
<dbReference type="PANTHER" id="PTHR43433:SF5">
    <property type="entry name" value="AB HYDROLASE-1 DOMAIN-CONTAINING PROTEIN"/>
    <property type="match status" value="1"/>
</dbReference>
<dbReference type="EMBL" id="JAUSZV010000005">
    <property type="protein sequence ID" value="MDQ0912425.1"/>
    <property type="molecule type" value="Genomic_DNA"/>
</dbReference>